<reference evidence="1 2" key="1">
    <citation type="submission" date="2019-03" db="EMBL/GenBank/DDBJ databases">
        <title>Single cell metagenomics reveals metabolic interactions within the superorganism composed of flagellate Streblomastix strix and complex community of Bacteroidetes bacteria on its surface.</title>
        <authorList>
            <person name="Treitli S.C."/>
            <person name="Kolisko M."/>
            <person name="Husnik F."/>
            <person name="Keeling P."/>
            <person name="Hampl V."/>
        </authorList>
    </citation>
    <scope>NUCLEOTIDE SEQUENCE [LARGE SCALE GENOMIC DNA]</scope>
    <source>
        <strain evidence="1">St1</strain>
    </source>
</reference>
<organism evidence="1 2">
    <name type="scientific">Candidatus Ordinivivax streblomastigis</name>
    <dbReference type="NCBI Taxonomy" id="2540710"/>
    <lineage>
        <taxon>Bacteria</taxon>
        <taxon>Pseudomonadati</taxon>
        <taxon>Bacteroidota</taxon>
        <taxon>Bacteroidia</taxon>
        <taxon>Bacteroidales</taxon>
        <taxon>Candidatus Ordinivivax</taxon>
    </lineage>
</organism>
<evidence type="ECO:0000313" key="2">
    <source>
        <dbReference type="Proteomes" id="UP000324575"/>
    </source>
</evidence>
<dbReference type="EMBL" id="SNRX01000216">
    <property type="protein sequence ID" value="KAA6299837.1"/>
    <property type="molecule type" value="Genomic_DNA"/>
</dbReference>
<accession>A0A5M8NU03</accession>
<protein>
    <submittedName>
        <fullName evidence="1">Uncharacterized protein</fullName>
    </submittedName>
</protein>
<sequence>MEAIREIVNTEQLMSVINIPVQMQNTQVEVIILPLSKPQPVVHNAASMMGCLKQYANPAFIDQEKSAWQQHLQEKHGNL</sequence>
<name>A0A5M8NU03_9BACT</name>
<dbReference type="Proteomes" id="UP000324575">
    <property type="component" value="Unassembled WGS sequence"/>
</dbReference>
<comment type="caution">
    <text evidence="1">The sequence shown here is derived from an EMBL/GenBank/DDBJ whole genome shotgun (WGS) entry which is preliminary data.</text>
</comment>
<gene>
    <name evidence="1" type="ORF">EZS26_004028</name>
</gene>
<dbReference type="AlphaFoldDB" id="A0A5M8NU03"/>
<proteinExistence type="predicted"/>
<evidence type="ECO:0000313" key="1">
    <source>
        <dbReference type="EMBL" id="KAA6299837.1"/>
    </source>
</evidence>